<dbReference type="GO" id="GO:0043565">
    <property type="term" value="F:sequence-specific DNA binding"/>
    <property type="evidence" value="ECO:0007669"/>
    <property type="project" value="InterPro"/>
</dbReference>
<dbReference type="Gene3D" id="1.10.10.60">
    <property type="entry name" value="Homeodomain-like"/>
    <property type="match status" value="1"/>
</dbReference>
<protein>
    <submittedName>
        <fullName evidence="2">AraC family transcriptional regulator</fullName>
    </submittedName>
</protein>
<dbReference type="EMBL" id="BMWV01000001">
    <property type="protein sequence ID" value="GGY27509.1"/>
    <property type="molecule type" value="Genomic_DNA"/>
</dbReference>
<accession>A0AA88BZ67</accession>
<evidence type="ECO:0000313" key="3">
    <source>
        <dbReference type="Proteomes" id="UP000628442"/>
    </source>
</evidence>
<reference evidence="2" key="1">
    <citation type="journal article" date="2014" name="Int. J. Syst. Evol. Microbiol.">
        <title>Complete genome sequence of Corynebacterium casei LMG S-19264T (=DSM 44701T), isolated from a smear-ripened cheese.</title>
        <authorList>
            <consortium name="US DOE Joint Genome Institute (JGI-PGF)"/>
            <person name="Walter F."/>
            <person name="Albersmeier A."/>
            <person name="Kalinowski J."/>
            <person name="Ruckert C."/>
        </authorList>
    </citation>
    <scope>NUCLEOTIDE SEQUENCE</scope>
    <source>
        <strain evidence="2">KCTC 12343</strain>
    </source>
</reference>
<gene>
    <name evidence="2" type="ORF">GCM10007387_06960</name>
</gene>
<dbReference type="Proteomes" id="UP000628442">
    <property type="component" value="Unassembled WGS sequence"/>
</dbReference>
<proteinExistence type="predicted"/>
<dbReference type="PROSITE" id="PS01124">
    <property type="entry name" value="HTH_ARAC_FAMILY_2"/>
    <property type="match status" value="1"/>
</dbReference>
<name>A0AA88BZ67_9BURK</name>
<evidence type="ECO:0000313" key="2">
    <source>
        <dbReference type="EMBL" id="GGY27509.1"/>
    </source>
</evidence>
<dbReference type="SMART" id="SM00342">
    <property type="entry name" value="HTH_ARAC"/>
    <property type="match status" value="1"/>
</dbReference>
<dbReference type="InterPro" id="IPR018060">
    <property type="entry name" value="HTH_AraC"/>
</dbReference>
<comment type="caution">
    <text evidence="2">The sequence shown here is derived from an EMBL/GenBank/DDBJ whole genome shotgun (WGS) entry which is preliminary data.</text>
</comment>
<dbReference type="AlphaFoldDB" id="A0AA88BZ67"/>
<sequence>MTNQAMTAPLPPTVARLVAPGVPLASCIRGYMLRSTLDVSLAPAQRLNRFPATPFCAITWMIVGSGELVEPATPGAVAPQGAAVFSGPRTRPCVTGNPGPVHTLTVLFFADALHALTGLDMATLLDTMAPADTVLGDEWHEVLAAVVVAPDDDARISVFEAWLEPRWRAARGATGASAWLPARDWVQALAVRAAATGAGRSARMAERRVRAWAGHPLRTLRRFARVEESLLAARDEHQAGHVSLSDVALRGGYSDQAHLSREARELIGNSPREIIRLAETDESYWPYRIWW</sequence>
<dbReference type="RefSeq" id="WP_229420612.1">
    <property type="nucleotide sequence ID" value="NZ_BMWV01000001.1"/>
</dbReference>
<organism evidence="2 3">
    <name type="scientific">Pseudoduganella albidiflava</name>
    <dbReference type="NCBI Taxonomy" id="321983"/>
    <lineage>
        <taxon>Bacteria</taxon>
        <taxon>Pseudomonadati</taxon>
        <taxon>Pseudomonadota</taxon>
        <taxon>Betaproteobacteria</taxon>
        <taxon>Burkholderiales</taxon>
        <taxon>Oxalobacteraceae</taxon>
        <taxon>Telluria group</taxon>
        <taxon>Pseudoduganella</taxon>
    </lineage>
</organism>
<feature type="domain" description="HTH araC/xylS-type" evidence="1">
    <location>
        <begin position="187"/>
        <end position="277"/>
    </location>
</feature>
<reference evidence="2" key="2">
    <citation type="submission" date="2022-12" db="EMBL/GenBank/DDBJ databases">
        <authorList>
            <person name="Sun Q."/>
            <person name="Kim S."/>
        </authorList>
    </citation>
    <scope>NUCLEOTIDE SEQUENCE</scope>
    <source>
        <strain evidence="2">KCTC 12343</strain>
    </source>
</reference>
<evidence type="ECO:0000259" key="1">
    <source>
        <dbReference type="PROSITE" id="PS01124"/>
    </source>
</evidence>
<dbReference type="GO" id="GO:0003700">
    <property type="term" value="F:DNA-binding transcription factor activity"/>
    <property type="evidence" value="ECO:0007669"/>
    <property type="project" value="InterPro"/>
</dbReference>